<feature type="region of interest" description="Disordered" evidence="1">
    <location>
        <begin position="1"/>
        <end position="29"/>
    </location>
</feature>
<dbReference type="Pfam" id="PF19026">
    <property type="entry name" value="UBA_HYPK"/>
    <property type="match status" value="1"/>
</dbReference>
<dbReference type="EMBL" id="JAGTXO010000010">
    <property type="protein sequence ID" value="KAG8465346.1"/>
    <property type="molecule type" value="Genomic_DNA"/>
</dbReference>
<name>A0A8J5XHI3_DIALT</name>
<accession>A0A8J5XHI3</accession>
<gene>
    <name evidence="3" type="ORF">KFE25_002653</name>
</gene>
<organism evidence="3 4">
    <name type="scientific">Diacronema lutheri</name>
    <name type="common">Unicellular marine alga</name>
    <name type="synonym">Monochrysis lutheri</name>
    <dbReference type="NCBI Taxonomy" id="2081491"/>
    <lineage>
        <taxon>Eukaryota</taxon>
        <taxon>Haptista</taxon>
        <taxon>Haptophyta</taxon>
        <taxon>Pavlovophyceae</taxon>
        <taxon>Pavlovales</taxon>
        <taxon>Pavlovaceae</taxon>
        <taxon>Diacronema</taxon>
    </lineage>
</organism>
<sequence>MAAEGEVVDEQETEAKAKGEGGKQNKDLDTVTDYVEAREMDASKAQQAMAAMLGSGEASEDSLADAARERELAAVTIDQADVAVLMAEFEVDKAAAERKLREQRGDLTAALTAMLAS</sequence>
<keyword evidence="4" id="KW-1185">Reference proteome</keyword>
<proteinExistence type="predicted"/>
<evidence type="ECO:0000259" key="2">
    <source>
        <dbReference type="Pfam" id="PF19026"/>
    </source>
</evidence>
<evidence type="ECO:0000256" key="1">
    <source>
        <dbReference type="SAM" id="MobiDB-lite"/>
    </source>
</evidence>
<feature type="compositionally biased region" description="Acidic residues" evidence="1">
    <location>
        <begin position="1"/>
        <end position="12"/>
    </location>
</feature>
<dbReference type="GO" id="GO:0050821">
    <property type="term" value="P:protein stabilization"/>
    <property type="evidence" value="ECO:0007669"/>
    <property type="project" value="TreeGrafter"/>
</dbReference>
<reference evidence="3" key="1">
    <citation type="submission" date="2021-05" db="EMBL/GenBank/DDBJ databases">
        <title>The genome of the haptophyte Pavlova lutheri (Diacronema luteri, Pavlovales) - a model for lipid biosynthesis in eukaryotic algae.</title>
        <authorList>
            <person name="Hulatt C.J."/>
            <person name="Posewitz M.C."/>
        </authorList>
    </citation>
    <scope>NUCLEOTIDE SEQUENCE</scope>
    <source>
        <strain evidence="3">NIVA-4/92</strain>
    </source>
</reference>
<dbReference type="Proteomes" id="UP000751190">
    <property type="component" value="Unassembled WGS sequence"/>
</dbReference>
<dbReference type="PANTHER" id="PTHR31184:SF2">
    <property type="entry name" value="HUNTINGTIN-INTERACTING PROTEIN K"/>
    <property type="match status" value="1"/>
</dbReference>
<dbReference type="CDD" id="cd14361">
    <property type="entry name" value="UBA_HYPK"/>
    <property type="match status" value="1"/>
</dbReference>
<dbReference type="PANTHER" id="PTHR31184">
    <property type="entry name" value="HUNTINGTIN-INTERACTING PROTEIN K FAMILY MEMBER"/>
    <property type="match status" value="1"/>
</dbReference>
<dbReference type="AlphaFoldDB" id="A0A8J5XHI3"/>
<dbReference type="InterPro" id="IPR044034">
    <property type="entry name" value="NAC-like_UBA"/>
</dbReference>
<protein>
    <recommendedName>
        <fullName evidence="2">Nascent polypeptide-associated complex subunit alpha-like UBA domain-containing protein</fullName>
    </recommendedName>
</protein>
<dbReference type="OrthoDB" id="285219at2759"/>
<dbReference type="OMA" id="IIGDRRN"/>
<evidence type="ECO:0000313" key="4">
    <source>
        <dbReference type="Proteomes" id="UP000751190"/>
    </source>
</evidence>
<feature type="domain" description="Nascent polypeptide-associated complex subunit alpha-like UBA" evidence="2">
    <location>
        <begin position="75"/>
        <end position="115"/>
    </location>
</feature>
<dbReference type="InterPro" id="IPR038922">
    <property type="entry name" value="HYPK_UBA"/>
</dbReference>
<comment type="caution">
    <text evidence="3">The sequence shown here is derived from an EMBL/GenBank/DDBJ whole genome shotgun (WGS) entry which is preliminary data.</text>
</comment>
<evidence type="ECO:0000313" key="3">
    <source>
        <dbReference type="EMBL" id="KAG8465346.1"/>
    </source>
</evidence>
<feature type="compositionally biased region" description="Basic and acidic residues" evidence="1">
    <location>
        <begin position="13"/>
        <end position="29"/>
    </location>
</feature>
<dbReference type="InterPro" id="IPR052617">
    <property type="entry name" value="Huntingtin-int_K"/>
</dbReference>